<sequence>MARYWWKVMWLCVVLLISCNAVRVSNKEAADDFRLASYKTFDFQSDATAETAAFEQEFGLLRNEVAKQLQKRGLRQSSGQPDLLVNIGAMISEKTQTRETRFGQDGPYYTGQRRYTWKSQEVPVGTYQEGTVSVHLVDRVKNELVWRADAAAVIPNKKEKLEERIREGVEEMFKEIQ</sequence>
<feature type="domain" description="DUF4136" evidence="1">
    <location>
        <begin position="33"/>
        <end position="175"/>
    </location>
</feature>
<name>A0A839GR74_9BACT</name>
<reference evidence="2 3" key="1">
    <citation type="submission" date="2020-08" db="EMBL/GenBank/DDBJ databases">
        <title>Genomic Encyclopedia of Type Strains, Phase IV (KMG-IV): sequencing the most valuable type-strain genomes for metagenomic binning, comparative biology and taxonomic classification.</title>
        <authorList>
            <person name="Goeker M."/>
        </authorList>
    </citation>
    <scope>NUCLEOTIDE SEQUENCE [LARGE SCALE GENOMIC DNA]</scope>
    <source>
        <strain evidence="2 3">DSM 29854</strain>
    </source>
</reference>
<dbReference type="PROSITE" id="PS51257">
    <property type="entry name" value="PROKAR_LIPOPROTEIN"/>
    <property type="match status" value="1"/>
</dbReference>
<proteinExistence type="predicted"/>
<dbReference type="InterPro" id="IPR025411">
    <property type="entry name" value="DUF4136"/>
</dbReference>
<accession>A0A839GR74</accession>
<dbReference type="RefSeq" id="WP_182512942.1">
    <property type="nucleotide sequence ID" value="NZ_JACJIQ010000007.1"/>
</dbReference>
<dbReference type="Proteomes" id="UP000563094">
    <property type="component" value="Unassembled WGS sequence"/>
</dbReference>
<evidence type="ECO:0000313" key="3">
    <source>
        <dbReference type="Proteomes" id="UP000563094"/>
    </source>
</evidence>
<comment type="caution">
    <text evidence="2">The sequence shown here is derived from an EMBL/GenBank/DDBJ whole genome shotgun (WGS) entry which is preliminary data.</text>
</comment>
<dbReference type="Pfam" id="PF13590">
    <property type="entry name" value="DUF4136"/>
    <property type="match status" value="1"/>
</dbReference>
<evidence type="ECO:0000313" key="2">
    <source>
        <dbReference type="EMBL" id="MBA9077387.1"/>
    </source>
</evidence>
<dbReference type="AlphaFoldDB" id="A0A839GR74"/>
<gene>
    <name evidence="2" type="ORF">FHS90_002100</name>
</gene>
<keyword evidence="3" id="KW-1185">Reference proteome</keyword>
<dbReference type="EMBL" id="JACJIQ010000007">
    <property type="protein sequence ID" value="MBA9077387.1"/>
    <property type="molecule type" value="Genomic_DNA"/>
</dbReference>
<organism evidence="2 3">
    <name type="scientific">Rufibacter quisquiliarum</name>
    <dbReference type="NCBI Taxonomy" id="1549639"/>
    <lineage>
        <taxon>Bacteria</taxon>
        <taxon>Pseudomonadati</taxon>
        <taxon>Bacteroidota</taxon>
        <taxon>Cytophagia</taxon>
        <taxon>Cytophagales</taxon>
        <taxon>Hymenobacteraceae</taxon>
        <taxon>Rufibacter</taxon>
    </lineage>
</organism>
<protein>
    <recommendedName>
        <fullName evidence="1">DUF4136 domain-containing protein</fullName>
    </recommendedName>
</protein>
<evidence type="ECO:0000259" key="1">
    <source>
        <dbReference type="Pfam" id="PF13590"/>
    </source>
</evidence>
<dbReference type="Gene3D" id="3.30.160.670">
    <property type="match status" value="1"/>
</dbReference>